<dbReference type="GeneID" id="19194310"/>
<comment type="caution">
    <text evidence="1">The sequence shown here is derived from an EMBL/GenBank/DDBJ whole genome shotgun (WGS) entry which is preliminary data.</text>
</comment>
<organism evidence="1 2">
    <name type="scientific">Cladophialophora psammophila CBS 110553</name>
    <dbReference type="NCBI Taxonomy" id="1182543"/>
    <lineage>
        <taxon>Eukaryota</taxon>
        <taxon>Fungi</taxon>
        <taxon>Dikarya</taxon>
        <taxon>Ascomycota</taxon>
        <taxon>Pezizomycotina</taxon>
        <taxon>Eurotiomycetes</taxon>
        <taxon>Chaetothyriomycetidae</taxon>
        <taxon>Chaetothyriales</taxon>
        <taxon>Herpotrichiellaceae</taxon>
        <taxon>Cladophialophora</taxon>
    </lineage>
</organism>
<accession>W9WGD2</accession>
<dbReference type="HOGENOM" id="CLU_2941542_0_0_1"/>
<dbReference type="EMBL" id="AMGX01000017">
    <property type="protein sequence ID" value="EXJ66968.1"/>
    <property type="molecule type" value="Genomic_DNA"/>
</dbReference>
<dbReference type="AlphaFoldDB" id="W9WGD2"/>
<sequence length="60" mass="6809">MFESQMTATLLASVYNPVLYASLGYGTVMQLLLTEMWANITIIGNTFCAFTVDRMEEYFP</sequence>
<evidence type="ECO:0000313" key="1">
    <source>
        <dbReference type="EMBL" id="EXJ66968.1"/>
    </source>
</evidence>
<dbReference type="RefSeq" id="XP_007748383.1">
    <property type="nucleotide sequence ID" value="XM_007750193.1"/>
</dbReference>
<protein>
    <submittedName>
        <fullName evidence="1">Uncharacterized protein</fullName>
    </submittedName>
</protein>
<keyword evidence="2" id="KW-1185">Reference proteome</keyword>
<gene>
    <name evidence="1" type="ORF">A1O5_09614</name>
</gene>
<proteinExistence type="predicted"/>
<evidence type="ECO:0000313" key="2">
    <source>
        <dbReference type="Proteomes" id="UP000019471"/>
    </source>
</evidence>
<dbReference type="Proteomes" id="UP000019471">
    <property type="component" value="Unassembled WGS sequence"/>
</dbReference>
<reference evidence="1 2" key="1">
    <citation type="submission" date="2013-03" db="EMBL/GenBank/DDBJ databases">
        <title>The Genome Sequence of Cladophialophora psammophila CBS 110553.</title>
        <authorList>
            <consortium name="The Broad Institute Genomics Platform"/>
            <person name="Cuomo C."/>
            <person name="de Hoog S."/>
            <person name="Gorbushina A."/>
            <person name="Walker B."/>
            <person name="Young S.K."/>
            <person name="Zeng Q."/>
            <person name="Gargeya S."/>
            <person name="Fitzgerald M."/>
            <person name="Haas B."/>
            <person name="Abouelleil A."/>
            <person name="Allen A.W."/>
            <person name="Alvarado L."/>
            <person name="Arachchi H.M."/>
            <person name="Berlin A.M."/>
            <person name="Chapman S.B."/>
            <person name="Gainer-Dewar J."/>
            <person name="Goldberg J."/>
            <person name="Griggs A."/>
            <person name="Gujja S."/>
            <person name="Hansen M."/>
            <person name="Howarth C."/>
            <person name="Imamovic A."/>
            <person name="Ireland A."/>
            <person name="Larimer J."/>
            <person name="McCowan C."/>
            <person name="Murphy C."/>
            <person name="Pearson M."/>
            <person name="Poon T.W."/>
            <person name="Priest M."/>
            <person name="Roberts A."/>
            <person name="Saif S."/>
            <person name="Shea T."/>
            <person name="Sisk P."/>
            <person name="Sykes S."/>
            <person name="Wortman J."/>
            <person name="Nusbaum C."/>
            <person name="Birren B."/>
        </authorList>
    </citation>
    <scope>NUCLEOTIDE SEQUENCE [LARGE SCALE GENOMIC DNA]</scope>
    <source>
        <strain evidence="1 2">CBS 110553</strain>
    </source>
</reference>
<name>W9WGD2_9EURO</name>